<feature type="compositionally biased region" description="Low complexity" evidence="1">
    <location>
        <begin position="196"/>
        <end position="209"/>
    </location>
</feature>
<keyword evidence="2" id="KW-1133">Transmembrane helix</keyword>
<keyword evidence="3" id="KW-0732">Signal</keyword>
<dbReference type="Proteomes" id="UP000655208">
    <property type="component" value="Unassembled WGS sequence"/>
</dbReference>
<accession>A0A917WC06</accession>
<organism evidence="5 6">
    <name type="scientific">Nakamurella endophytica</name>
    <dbReference type="NCBI Taxonomy" id="1748367"/>
    <lineage>
        <taxon>Bacteria</taxon>
        <taxon>Bacillati</taxon>
        <taxon>Actinomycetota</taxon>
        <taxon>Actinomycetes</taxon>
        <taxon>Nakamurellales</taxon>
        <taxon>Nakamurellaceae</taxon>
        <taxon>Nakamurella</taxon>
    </lineage>
</organism>
<reference evidence="5" key="1">
    <citation type="journal article" date="2014" name="Int. J. Syst. Evol. Microbiol.">
        <title>Complete genome sequence of Corynebacterium casei LMG S-19264T (=DSM 44701T), isolated from a smear-ripened cheese.</title>
        <authorList>
            <consortium name="US DOE Joint Genome Institute (JGI-PGF)"/>
            <person name="Walter F."/>
            <person name="Albersmeier A."/>
            <person name="Kalinowski J."/>
            <person name="Ruckert C."/>
        </authorList>
    </citation>
    <scope>NUCLEOTIDE SEQUENCE</scope>
    <source>
        <strain evidence="5">CGMCC 4.7308</strain>
    </source>
</reference>
<evidence type="ECO:0000256" key="1">
    <source>
        <dbReference type="SAM" id="MobiDB-lite"/>
    </source>
</evidence>
<dbReference type="Pfam" id="PF07987">
    <property type="entry name" value="DUF1775"/>
    <property type="match status" value="1"/>
</dbReference>
<dbReference type="InterPro" id="IPR038507">
    <property type="entry name" value="YcnI-like_sf"/>
</dbReference>
<evidence type="ECO:0000313" key="6">
    <source>
        <dbReference type="Proteomes" id="UP000655208"/>
    </source>
</evidence>
<sequence>MPSSLRRALTVAGASTLLILGPLAGAAWAHVGVTATDPTSGVESTITFRVPTEKDIPTTQVEVALPTDTPLTSVQVEAKDGWKVSLTKSAPAQPLKNEEGEAVSEIVTRIIWTATGDGIAPDEFADFSVFADPLPDADQLTFKVLQTYSDRTVVSWIEEQVAGGPEPDHPAPVLKLAAAPEVAAAGTGTSGAPEESPLSTGAATPTAATVTSTAPASVAAESPSGDGGALTLGWISLVVAVSALVVALLAALRRRRLPSA</sequence>
<feature type="transmembrane region" description="Helical" evidence="2">
    <location>
        <begin position="232"/>
        <end position="252"/>
    </location>
</feature>
<feature type="region of interest" description="Disordered" evidence="1">
    <location>
        <begin position="184"/>
        <end position="209"/>
    </location>
</feature>
<keyword evidence="2" id="KW-0472">Membrane</keyword>
<dbReference type="EMBL" id="BMNA01000001">
    <property type="protein sequence ID" value="GGL90049.1"/>
    <property type="molecule type" value="Genomic_DNA"/>
</dbReference>
<feature type="chain" id="PRO_5039620835" description="YncI copper-binding domain-containing protein" evidence="3">
    <location>
        <begin position="30"/>
        <end position="260"/>
    </location>
</feature>
<evidence type="ECO:0000256" key="2">
    <source>
        <dbReference type="SAM" id="Phobius"/>
    </source>
</evidence>
<evidence type="ECO:0000259" key="4">
    <source>
        <dbReference type="Pfam" id="PF07987"/>
    </source>
</evidence>
<comment type="caution">
    <text evidence="5">The sequence shown here is derived from an EMBL/GenBank/DDBJ whole genome shotgun (WGS) entry which is preliminary data.</text>
</comment>
<feature type="signal peptide" evidence="3">
    <location>
        <begin position="1"/>
        <end position="29"/>
    </location>
</feature>
<keyword evidence="6" id="KW-1185">Reference proteome</keyword>
<dbReference type="InterPro" id="IPR012533">
    <property type="entry name" value="YcnI-copper_dom"/>
</dbReference>
<proteinExistence type="predicted"/>
<protein>
    <recommendedName>
        <fullName evidence="4">YncI copper-binding domain-containing protein</fullName>
    </recommendedName>
</protein>
<gene>
    <name evidence="5" type="ORF">GCM10011594_07170</name>
</gene>
<dbReference type="Gene3D" id="2.60.40.2230">
    <property type="entry name" value="Uncharacterised protein YcnI-like PF07987, DUF1775"/>
    <property type="match status" value="1"/>
</dbReference>
<feature type="domain" description="YncI copper-binding" evidence="4">
    <location>
        <begin position="30"/>
        <end position="176"/>
    </location>
</feature>
<dbReference type="RefSeq" id="WP_188940047.1">
    <property type="nucleotide sequence ID" value="NZ_BMNA01000001.1"/>
</dbReference>
<keyword evidence="2" id="KW-0812">Transmembrane</keyword>
<reference evidence="5" key="2">
    <citation type="submission" date="2020-09" db="EMBL/GenBank/DDBJ databases">
        <authorList>
            <person name="Sun Q."/>
            <person name="Zhou Y."/>
        </authorList>
    </citation>
    <scope>NUCLEOTIDE SEQUENCE</scope>
    <source>
        <strain evidence="5">CGMCC 4.7308</strain>
    </source>
</reference>
<dbReference type="CDD" id="cd08545">
    <property type="entry name" value="YcnI_like"/>
    <property type="match status" value="1"/>
</dbReference>
<dbReference type="AlphaFoldDB" id="A0A917WC06"/>
<name>A0A917WC06_9ACTN</name>
<evidence type="ECO:0000256" key="3">
    <source>
        <dbReference type="SAM" id="SignalP"/>
    </source>
</evidence>
<evidence type="ECO:0000313" key="5">
    <source>
        <dbReference type="EMBL" id="GGL90049.1"/>
    </source>
</evidence>